<sequence length="51" mass="5429">MHAALIVAAEEAAEKANELPFPPVVFGIGAFAGLVAMLLFTYAFRLVGTRH</sequence>
<evidence type="ECO:0000313" key="2">
    <source>
        <dbReference type="EMBL" id="GEK17875.1"/>
    </source>
</evidence>
<evidence type="ECO:0000313" key="3">
    <source>
        <dbReference type="Proteomes" id="UP000321386"/>
    </source>
</evidence>
<protein>
    <submittedName>
        <fullName evidence="2">Uncharacterized protein</fullName>
    </submittedName>
</protein>
<name>A0A510UYI7_9CELL</name>
<reference evidence="2 3" key="1">
    <citation type="submission" date="2019-07" db="EMBL/GenBank/DDBJ databases">
        <title>Whole genome shotgun sequence of Cellulomonas persica NBRC 101101.</title>
        <authorList>
            <person name="Hosoyama A."/>
            <person name="Uohara A."/>
            <person name="Ohji S."/>
            <person name="Ichikawa N."/>
        </authorList>
    </citation>
    <scope>NUCLEOTIDE SEQUENCE [LARGE SCALE GENOMIC DNA]</scope>
    <source>
        <strain evidence="2 3">NBRC 101101</strain>
    </source>
</reference>
<proteinExistence type="predicted"/>
<keyword evidence="1" id="KW-1133">Transmembrane helix</keyword>
<gene>
    <name evidence="2" type="ORF">CPE01_16080</name>
</gene>
<feature type="transmembrane region" description="Helical" evidence="1">
    <location>
        <begin position="24"/>
        <end position="44"/>
    </location>
</feature>
<dbReference type="RefSeq" id="WP_186811464.1">
    <property type="nucleotide sequence ID" value="NZ_BJUA01000006.1"/>
</dbReference>
<keyword evidence="1" id="KW-0472">Membrane</keyword>
<evidence type="ECO:0000256" key="1">
    <source>
        <dbReference type="SAM" id="Phobius"/>
    </source>
</evidence>
<organism evidence="2 3">
    <name type="scientific">Cellulomonas persica</name>
    <dbReference type="NCBI Taxonomy" id="76861"/>
    <lineage>
        <taxon>Bacteria</taxon>
        <taxon>Bacillati</taxon>
        <taxon>Actinomycetota</taxon>
        <taxon>Actinomycetes</taxon>
        <taxon>Micrococcales</taxon>
        <taxon>Cellulomonadaceae</taxon>
        <taxon>Cellulomonas</taxon>
    </lineage>
</organism>
<keyword evidence="3" id="KW-1185">Reference proteome</keyword>
<keyword evidence="1" id="KW-0812">Transmembrane</keyword>
<comment type="caution">
    <text evidence="2">The sequence shown here is derived from an EMBL/GenBank/DDBJ whole genome shotgun (WGS) entry which is preliminary data.</text>
</comment>
<accession>A0A510UYI7</accession>
<dbReference type="EMBL" id="BJUA01000006">
    <property type="protein sequence ID" value="GEK17875.1"/>
    <property type="molecule type" value="Genomic_DNA"/>
</dbReference>
<dbReference type="Proteomes" id="UP000321386">
    <property type="component" value="Unassembled WGS sequence"/>
</dbReference>
<dbReference type="AlphaFoldDB" id="A0A510UYI7"/>